<keyword evidence="2" id="KW-0732">Signal</keyword>
<sequence>MKRLTPLLTLLSGAVTAAVLFTMSAQASPPGTQPAAGGAPPAAAPAPPADAEADADAEVDPDAAPPGEEPSDTDADARRPAGTSPPTDPDASSAGTEVTSVEQNWIGELENGATIAITVKDGKAEAYVCDGRSMELWLSGTVRDGKIELTGKDAKLTGVIRGDRASGEMIVGVRRWKFTARPDNTSSEEAVVKSGSGTAPAIYRVTDETRKAGYDGGWIMLPDGTQIGIVTWNGKPIPAPPLDPAFNSTVVNGVTLVAEPVVPGAR</sequence>
<proteinExistence type="predicted"/>
<keyword evidence="4" id="KW-1185">Reference proteome</keyword>
<dbReference type="Proteomes" id="UP000647017">
    <property type="component" value="Unassembled WGS sequence"/>
</dbReference>
<feature type="chain" id="PRO_5045795485" description="Serine/threonine protein kinase" evidence="2">
    <location>
        <begin position="28"/>
        <end position="266"/>
    </location>
</feature>
<evidence type="ECO:0000313" key="4">
    <source>
        <dbReference type="Proteomes" id="UP000647017"/>
    </source>
</evidence>
<feature type="region of interest" description="Disordered" evidence="1">
    <location>
        <begin position="26"/>
        <end position="99"/>
    </location>
</feature>
<feature type="signal peptide" evidence="2">
    <location>
        <begin position="1"/>
        <end position="27"/>
    </location>
</feature>
<organism evidence="3 4">
    <name type="scientific">Micromonospora andamanensis</name>
    <dbReference type="NCBI Taxonomy" id="1287068"/>
    <lineage>
        <taxon>Bacteria</taxon>
        <taxon>Bacillati</taxon>
        <taxon>Actinomycetota</taxon>
        <taxon>Actinomycetes</taxon>
        <taxon>Micromonosporales</taxon>
        <taxon>Micromonosporaceae</taxon>
        <taxon>Micromonospora</taxon>
    </lineage>
</organism>
<evidence type="ECO:0000256" key="2">
    <source>
        <dbReference type="SAM" id="SignalP"/>
    </source>
</evidence>
<accession>A0ABQ4I3X5</accession>
<comment type="caution">
    <text evidence="3">The sequence shown here is derived from an EMBL/GenBank/DDBJ whole genome shotgun (WGS) entry which is preliminary data.</text>
</comment>
<feature type="compositionally biased region" description="Acidic residues" evidence="1">
    <location>
        <begin position="51"/>
        <end position="61"/>
    </location>
</feature>
<feature type="compositionally biased region" description="Low complexity" evidence="1">
    <location>
        <begin position="26"/>
        <end position="41"/>
    </location>
</feature>
<name>A0ABQ4I3X5_9ACTN</name>
<evidence type="ECO:0000256" key="1">
    <source>
        <dbReference type="SAM" id="MobiDB-lite"/>
    </source>
</evidence>
<gene>
    <name evidence="3" type="ORF">Van01_58040</name>
</gene>
<reference evidence="3 4" key="1">
    <citation type="submission" date="2021-01" db="EMBL/GenBank/DDBJ databases">
        <title>Whole genome shotgun sequence of Verrucosispora andamanensis NBRC 109075.</title>
        <authorList>
            <person name="Komaki H."/>
            <person name="Tamura T."/>
        </authorList>
    </citation>
    <scope>NUCLEOTIDE SEQUENCE [LARGE SCALE GENOMIC DNA]</scope>
    <source>
        <strain evidence="3 4">NBRC 109075</strain>
    </source>
</reference>
<dbReference type="RefSeq" id="WP_204014299.1">
    <property type="nucleotide sequence ID" value="NZ_BOOZ01000056.1"/>
</dbReference>
<protein>
    <recommendedName>
        <fullName evidence="5">Serine/threonine protein kinase</fullName>
    </recommendedName>
</protein>
<dbReference type="EMBL" id="BOOZ01000056">
    <property type="protein sequence ID" value="GIJ12590.1"/>
    <property type="molecule type" value="Genomic_DNA"/>
</dbReference>
<evidence type="ECO:0000313" key="3">
    <source>
        <dbReference type="EMBL" id="GIJ12590.1"/>
    </source>
</evidence>
<evidence type="ECO:0008006" key="5">
    <source>
        <dbReference type="Google" id="ProtNLM"/>
    </source>
</evidence>